<name>A0A9X2F0U6_9SPHI</name>
<dbReference type="Proteomes" id="UP001155182">
    <property type="component" value="Unassembled WGS sequence"/>
</dbReference>
<keyword evidence="2" id="KW-1185">Reference proteome</keyword>
<gene>
    <name evidence="1" type="ORF">NF867_04160</name>
</gene>
<proteinExistence type="predicted"/>
<sequence>MNNFSGITLHLNRSKQRSMFKKTNEQSLKEAINLLLETYKLKDKYNEVNIVQSWADIMGPMVANRTSELFIRNRKLFVRLDSAALRHELTRAKDKIVEVVNDKAGTRLIDEVVFL</sequence>
<comment type="caution">
    <text evidence="1">The sequence shown here is derived from an EMBL/GenBank/DDBJ whole genome shotgun (WGS) entry which is preliminary data.</text>
</comment>
<dbReference type="Pfam" id="PF05258">
    <property type="entry name" value="DciA"/>
    <property type="match status" value="1"/>
</dbReference>
<dbReference type="PANTHER" id="PTHR36456:SF1">
    <property type="entry name" value="UPF0232 PROTEIN SCO3875"/>
    <property type="match status" value="1"/>
</dbReference>
<dbReference type="EMBL" id="JAMWYS010000017">
    <property type="protein sequence ID" value="MCO4292054.1"/>
    <property type="molecule type" value="Genomic_DNA"/>
</dbReference>
<reference evidence="1" key="1">
    <citation type="submission" date="2022-06" db="EMBL/GenBank/DDBJ databases">
        <title>Solitalea sp. MAHUQ-68 isolated from rhizospheric soil.</title>
        <authorList>
            <person name="Huq M.A."/>
        </authorList>
    </citation>
    <scope>NUCLEOTIDE SEQUENCE</scope>
    <source>
        <strain evidence="1">MAHUQ-68</strain>
    </source>
</reference>
<evidence type="ECO:0000313" key="2">
    <source>
        <dbReference type="Proteomes" id="UP001155182"/>
    </source>
</evidence>
<dbReference type="PANTHER" id="PTHR36456">
    <property type="entry name" value="UPF0232 PROTEIN SCO3875"/>
    <property type="match status" value="1"/>
</dbReference>
<organism evidence="1 2">
    <name type="scientific">Solitalea agri</name>
    <dbReference type="NCBI Taxonomy" id="2953739"/>
    <lineage>
        <taxon>Bacteria</taxon>
        <taxon>Pseudomonadati</taxon>
        <taxon>Bacteroidota</taxon>
        <taxon>Sphingobacteriia</taxon>
        <taxon>Sphingobacteriales</taxon>
        <taxon>Sphingobacteriaceae</taxon>
        <taxon>Solitalea</taxon>
    </lineage>
</organism>
<dbReference type="InterPro" id="IPR007922">
    <property type="entry name" value="DciA-like"/>
</dbReference>
<dbReference type="AlphaFoldDB" id="A0A9X2F0U6"/>
<evidence type="ECO:0000313" key="1">
    <source>
        <dbReference type="EMBL" id="MCO4292054.1"/>
    </source>
</evidence>
<accession>A0A9X2F0U6</accession>
<dbReference type="RefSeq" id="WP_252586301.1">
    <property type="nucleotide sequence ID" value="NZ_JAMWYS010000017.1"/>
</dbReference>
<protein>
    <submittedName>
        <fullName evidence="1">DUF721 domain-containing protein</fullName>
    </submittedName>
</protein>